<dbReference type="InterPro" id="IPR011486">
    <property type="entry name" value="BBP2"/>
</dbReference>
<protein>
    <submittedName>
        <fullName evidence="2">Porin</fullName>
    </submittedName>
</protein>
<dbReference type="RefSeq" id="WP_263341072.1">
    <property type="nucleotide sequence ID" value="NZ_JAGSYH010000006.1"/>
</dbReference>
<feature type="region of interest" description="Disordered" evidence="1">
    <location>
        <begin position="1"/>
        <end position="33"/>
    </location>
</feature>
<accession>A0ABW1EI98</accession>
<dbReference type="EMBL" id="JBHSPH010000008">
    <property type="protein sequence ID" value="MFC5864022.1"/>
    <property type="molecule type" value="Genomic_DNA"/>
</dbReference>
<keyword evidence="3" id="KW-1185">Reference proteome</keyword>
<dbReference type="Proteomes" id="UP001596091">
    <property type="component" value="Unassembled WGS sequence"/>
</dbReference>
<gene>
    <name evidence="2" type="ORF">ACFPT7_17080</name>
</gene>
<feature type="region of interest" description="Disordered" evidence="1">
    <location>
        <begin position="48"/>
        <end position="75"/>
    </location>
</feature>
<evidence type="ECO:0000313" key="2">
    <source>
        <dbReference type="EMBL" id="MFC5864022.1"/>
    </source>
</evidence>
<name>A0ABW1EI98_9BACT</name>
<feature type="compositionally biased region" description="Low complexity" evidence="1">
    <location>
        <begin position="48"/>
        <end position="59"/>
    </location>
</feature>
<evidence type="ECO:0000256" key="1">
    <source>
        <dbReference type="SAM" id="MobiDB-lite"/>
    </source>
</evidence>
<organism evidence="2 3">
    <name type="scientific">Acidicapsa dinghuensis</name>
    <dbReference type="NCBI Taxonomy" id="2218256"/>
    <lineage>
        <taxon>Bacteria</taxon>
        <taxon>Pseudomonadati</taxon>
        <taxon>Acidobacteriota</taxon>
        <taxon>Terriglobia</taxon>
        <taxon>Terriglobales</taxon>
        <taxon>Acidobacteriaceae</taxon>
        <taxon>Acidicapsa</taxon>
    </lineage>
</organism>
<sequence length="471" mass="52801">MNSPAQSQQPVPDATSSQPASIDAPQPQHTEGFFSRLSRFYHDDWFPAPATGPATSAPARRGLPSPLDSPPFPASDWSYGGSPVIGEPDTASYPLMTALHPNGNLPRTKWYGWFEPTVNGSTSSQSNIPEANDVYSNRLEMNQVVLYIERLPDTVQQDHIDWGFHITGLYGTDYRFTTAKGYFSHQWIDLHRQYGFDPALEYLDLYLPHLGKGGSDLRIGRYISVPGIEAQLAPNNYVFSHSLLYSIDPFTDTGILLTTKLNDQWLVQAGVAGGHDVALWTPDAKPSLTVCVDYTTASVNDNLYLCANGINDAKYAFNNEQQYDATWYHRFSKTVHLASEAWYMYERDVPAADPVDTTPIKPEQGTNPAYCYGSELRCTAPEYAVESSLQKELTAHDFLAARADFLDDKKGQRTGTATRYSELTLMWNHAWGTTVQLRPEIRFDRAWDRAAYDDGRAQFQFTAASDLIFHF</sequence>
<dbReference type="Pfam" id="PF07642">
    <property type="entry name" value="BBP2"/>
    <property type="match status" value="1"/>
</dbReference>
<comment type="caution">
    <text evidence="2">The sequence shown here is derived from an EMBL/GenBank/DDBJ whole genome shotgun (WGS) entry which is preliminary data.</text>
</comment>
<reference evidence="3" key="1">
    <citation type="journal article" date="2019" name="Int. J. Syst. Evol. Microbiol.">
        <title>The Global Catalogue of Microorganisms (GCM) 10K type strain sequencing project: providing services to taxonomists for standard genome sequencing and annotation.</title>
        <authorList>
            <consortium name="The Broad Institute Genomics Platform"/>
            <consortium name="The Broad Institute Genome Sequencing Center for Infectious Disease"/>
            <person name="Wu L."/>
            <person name="Ma J."/>
        </authorList>
    </citation>
    <scope>NUCLEOTIDE SEQUENCE [LARGE SCALE GENOMIC DNA]</scope>
    <source>
        <strain evidence="3">JCM 4087</strain>
    </source>
</reference>
<proteinExistence type="predicted"/>
<evidence type="ECO:0000313" key="3">
    <source>
        <dbReference type="Proteomes" id="UP001596091"/>
    </source>
</evidence>
<feature type="compositionally biased region" description="Polar residues" evidence="1">
    <location>
        <begin position="1"/>
        <end position="20"/>
    </location>
</feature>